<feature type="transmembrane region" description="Helical" evidence="3">
    <location>
        <begin position="388"/>
        <end position="412"/>
    </location>
</feature>
<keyword evidence="3" id="KW-0472">Membrane</keyword>
<name>A0A418ATF0_9STRA</name>
<dbReference type="PANTHER" id="PTHR31654:SF0">
    <property type="entry name" value="SECRETED BETA-GLUCOSIDASE ADG3-RELATED"/>
    <property type="match status" value="1"/>
</dbReference>
<gene>
    <name evidence="4" type="ORF">DYB32_005822</name>
</gene>
<protein>
    <submittedName>
        <fullName evidence="4">Uncharacterized protein</fullName>
    </submittedName>
</protein>
<dbReference type="InterPro" id="IPR053088">
    <property type="entry name" value="Beta-glucosidase/SUN-like"/>
</dbReference>
<evidence type="ECO:0000256" key="2">
    <source>
        <dbReference type="SAM" id="MobiDB-lite"/>
    </source>
</evidence>
<reference evidence="4 5" key="1">
    <citation type="submission" date="2018-08" db="EMBL/GenBank/DDBJ databases">
        <title>Aphanomyces genome sequencing and annotation.</title>
        <authorList>
            <person name="Minardi D."/>
            <person name="Oidtmann B."/>
            <person name="Van Der Giezen M."/>
            <person name="Studholme D.J."/>
        </authorList>
    </citation>
    <scope>NUCLEOTIDE SEQUENCE [LARGE SCALE GENOMIC DNA]</scope>
    <source>
        <strain evidence="4 5">NJM0002</strain>
    </source>
</reference>
<evidence type="ECO:0000256" key="1">
    <source>
        <dbReference type="ARBA" id="ARBA00010579"/>
    </source>
</evidence>
<accession>A0A418ATF0</accession>
<dbReference type="VEuPathDB" id="FungiDB:H310_01678"/>
<keyword evidence="5" id="KW-1185">Reference proteome</keyword>
<evidence type="ECO:0000256" key="3">
    <source>
        <dbReference type="SAM" id="Phobius"/>
    </source>
</evidence>
<evidence type="ECO:0000313" key="5">
    <source>
        <dbReference type="Proteomes" id="UP000285060"/>
    </source>
</evidence>
<dbReference type="Pfam" id="PF03856">
    <property type="entry name" value="SUN"/>
    <property type="match status" value="1"/>
</dbReference>
<keyword evidence="3" id="KW-0812">Transmembrane</keyword>
<organism evidence="4 5">
    <name type="scientific">Aphanomyces invadans</name>
    <dbReference type="NCBI Taxonomy" id="157072"/>
    <lineage>
        <taxon>Eukaryota</taxon>
        <taxon>Sar</taxon>
        <taxon>Stramenopiles</taxon>
        <taxon>Oomycota</taxon>
        <taxon>Saprolegniomycetes</taxon>
        <taxon>Saprolegniales</taxon>
        <taxon>Verrucalvaceae</taxon>
        <taxon>Aphanomyces</taxon>
    </lineage>
</organism>
<dbReference type="InterPro" id="IPR005556">
    <property type="entry name" value="SUN"/>
</dbReference>
<keyword evidence="3" id="KW-1133">Transmembrane helix</keyword>
<dbReference type="AlphaFoldDB" id="A0A418ATF0"/>
<feature type="transmembrane region" description="Helical" evidence="3">
    <location>
        <begin position="18"/>
        <end position="40"/>
    </location>
</feature>
<dbReference type="Proteomes" id="UP000285060">
    <property type="component" value="Unassembled WGS sequence"/>
</dbReference>
<dbReference type="PANTHER" id="PTHR31654">
    <property type="entry name" value="SECRETED BETA-GLUCOSIDASE ADG3-RELATED"/>
    <property type="match status" value="1"/>
</dbReference>
<evidence type="ECO:0000313" key="4">
    <source>
        <dbReference type="EMBL" id="RHY28626.1"/>
    </source>
</evidence>
<comment type="caution">
    <text evidence="4">The sequence shown here is derived from an EMBL/GenBank/DDBJ whole genome shotgun (WGS) entry which is preliminary data.</text>
</comment>
<feature type="region of interest" description="Disordered" evidence="2">
    <location>
        <begin position="47"/>
        <end position="110"/>
    </location>
</feature>
<proteinExistence type="inferred from homology"/>
<comment type="similarity">
    <text evidence="1">Belongs to the SUN family.</text>
</comment>
<dbReference type="EMBL" id="QUSY01000554">
    <property type="protein sequence ID" value="RHY28626.1"/>
    <property type="molecule type" value="Genomic_DNA"/>
</dbReference>
<sequence>MGAHEILAAAWADRRKRYVLTAGITLVALFAVVATIVATVRSQNSSTDSTVFAPTIDHAEGGTQGSVKAPSSGPTPEPPSTLSGEVSTSSPAPLSPNAIHGGSSTTPTPTPPPNLVYTCSAMDPTSVCYIPPTNSPLYCSLDKAIDPNLVYIAAPSVGNTNAGFAMEQQCASGDRCTYGCEPPFVASSNGWNNADCIPYLSLCPPYSASTARGGLYCDKGRLILDSPSQPLCVPGLNTSFVTNNVPAIMSTCQRVTPGNGAPMIGLEAGPGQTKQLAVFPQAYSKVPGYGVRVRNCNDVTCGPVQCDATYVYNAASDTLDAYWVKYNTVVGQGWTSRDGTSKYTLYEFGSGVSPAQYVCTPVGAAVGMAGTLTVLSATSTNDASKTGWLTATVQIEIFVACVLAVIVVVAVMRARRIPAASNTSAADTVILEPQPLTELPMQWTPDRRGSMHVNRTTYVARSSTTFEPHPDVSED</sequence>